<dbReference type="Proteomes" id="UP000765891">
    <property type="component" value="Unassembled WGS sequence"/>
</dbReference>
<evidence type="ECO:0000313" key="7">
    <source>
        <dbReference type="EMBL" id="GGM63146.1"/>
    </source>
</evidence>
<evidence type="ECO:0000313" key="8">
    <source>
        <dbReference type="EMBL" id="MBP1954694.1"/>
    </source>
</evidence>
<dbReference type="PROSITE" id="PS00687">
    <property type="entry name" value="ALDEHYDE_DEHYDR_GLU"/>
    <property type="match status" value="1"/>
</dbReference>
<sequence length="480" mass="50641">MTDHASGSFGEFGCYIDGAYREPTETFAVSDPATGDDIATVAEGGADGIDAALDAAEAAQREWTSIDPSERGRILKDAADALRDHAEELAQLETAETGRPISQSRLFVTNAAKYFDYYGGLTDKVEGETIPVGEGYLDYTRLEPLGVTGQIVPWNVPSLLSLRGIAPALACGNAVVAKPSPEAPLTVLEMNRIVTEAGLPAGLWNSVPGDGANTGAALTGADRVDKVVFTGSTETAKQVMKDAADTLTPVGMETGGKSPGIVFPDANLDHVVEDALKVFFNAGQTCFATTRIFVHEAVYDEVAERIADETAALSVGPGSDDPDVGPLISEAARDSVAASVDDAVERGGRVLAGGEIPRETGNFYAPTVIDGVADDAPISREEVFGPLFTLYGFSDEAEVVRRANDTKYGLYATVWTADVSRAHRVAHRLEAGTVTVNEYPVTAPQAPFGGYKESGIGREKGLQAVEEYTQTKNVVVSIDR</sequence>
<comment type="caution">
    <text evidence="7">The sequence shown here is derived from an EMBL/GenBank/DDBJ whole genome shotgun (WGS) entry which is preliminary data.</text>
</comment>
<dbReference type="Proteomes" id="UP000614609">
    <property type="component" value="Unassembled WGS sequence"/>
</dbReference>
<gene>
    <name evidence="7" type="primary">dhaS</name>
    <name evidence="7" type="ORF">GCM10009017_11530</name>
    <name evidence="8" type="ORF">J2752_001606</name>
</gene>
<dbReference type="FunFam" id="3.40.605.10:FF:000007">
    <property type="entry name" value="NAD/NADP-dependent betaine aldehyde dehydrogenase"/>
    <property type="match status" value="1"/>
</dbReference>
<dbReference type="InterPro" id="IPR029510">
    <property type="entry name" value="Ald_DH_CS_GLU"/>
</dbReference>
<evidence type="ECO:0000256" key="3">
    <source>
        <dbReference type="ARBA" id="ARBA00023002"/>
    </source>
</evidence>
<protein>
    <submittedName>
        <fullName evidence="8">Aldehyde dehydrogenase (NAD+)</fullName>
        <ecNumber evidence="8">1.2.1.3</ecNumber>
    </submittedName>
    <submittedName>
        <fullName evidence="7">Putative aldehyde dehydrogenase DhaS</fullName>
    </submittedName>
</protein>
<evidence type="ECO:0000259" key="6">
    <source>
        <dbReference type="Pfam" id="PF00171"/>
    </source>
</evidence>
<dbReference type="AlphaFoldDB" id="A0A830FN06"/>
<dbReference type="EMBL" id="BMOO01000002">
    <property type="protein sequence ID" value="GGM63146.1"/>
    <property type="molecule type" value="Genomic_DNA"/>
</dbReference>
<organism evidence="7 9">
    <name type="scientific">Halarchaeum rubridurum</name>
    <dbReference type="NCBI Taxonomy" id="489911"/>
    <lineage>
        <taxon>Archaea</taxon>
        <taxon>Methanobacteriati</taxon>
        <taxon>Methanobacteriota</taxon>
        <taxon>Stenosarchaea group</taxon>
        <taxon>Halobacteria</taxon>
        <taxon>Halobacteriales</taxon>
        <taxon>Halobacteriaceae</taxon>
    </lineage>
</organism>
<dbReference type="InterPro" id="IPR015590">
    <property type="entry name" value="Aldehyde_DH_dom"/>
</dbReference>
<dbReference type="FunFam" id="3.40.309.10:FF:000009">
    <property type="entry name" value="Aldehyde dehydrogenase A"/>
    <property type="match status" value="1"/>
</dbReference>
<feature type="domain" description="Aldehyde dehydrogenase" evidence="6">
    <location>
        <begin position="24"/>
        <end position="474"/>
    </location>
</feature>
<dbReference type="Gene3D" id="3.40.309.10">
    <property type="entry name" value="Aldehyde Dehydrogenase, Chain A, domain 2"/>
    <property type="match status" value="1"/>
</dbReference>
<keyword evidence="3 5" id="KW-0560">Oxidoreductase</keyword>
<dbReference type="GO" id="GO:0004029">
    <property type="term" value="F:aldehyde dehydrogenase (NAD+) activity"/>
    <property type="evidence" value="ECO:0007669"/>
    <property type="project" value="UniProtKB-EC"/>
</dbReference>
<dbReference type="PANTHER" id="PTHR11699">
    <property type="entry name" value="ALDEHYDE DEHYDROGENASE-RELATED"/>
    <property type="match status" value="1"/>
</dbReference>
<dbReference type="RefSeq" id="WP_188870782.1">
    <property type="nucleotide sequence ID" value="NZ_BMOO01000002.1"/>
</dbReference>
<reference evidence="7" key="1">
    <citation type="journal article" date="2014" name="Int. J. Syst. Evol. Microbiol.">
        <title>Complete genome sequence of Corynebacterium casei LMG S-19264T (=DSM 44701T), isolated from a smear-ripened cheese.</title>
        <authorList>
            <consortium name="US DOE Joint Genome Institute (JGI-PGF)"/>
            <person name="Walter F."/>
            <person name="Albersmeier A."/>
            <person name="Kalinowski J."/>
            <person name="Ruckert C."/>
        </authorList>
    </citation>
    <scope>NUCLEOTIDE SEQUENCE</scope>
    <source>
        <strain evidence="7">JCM 16108</strain>
    </source>
</reference>
<proteinExistence type="inferred from homology"/>
<reference evidence="8" key="3">
    <citation type="submission" date="2021-03" db="EMBL/GenBank/DDBJ databases">
        <title>Genomic Encyclopedia of Type Strains, Phase IV (KMG-IV): sequencing the most valuable type-strain genomes for metagenomic binning, comparative biology and taxonomic classification.</title>
        <authorList>
            <person name="Goeker M."/>
        </authorList>
    </citation>
    <scope>NUCLEOTIDE SEQUENCE</scope>
    <source>
        <strain evidence="8">DSM 22443</strain>
    </source>
</reference>
<dbReference type="OrthoDB" id="6342at2157"/>
<keyword evidence="9" id="KW-1185">Reference proteome</keyword>
<dbReference type="InterPro" id="IPR016161">
    <property type="entry name" value="Ald_DH/histidinol_DH"/>
</dbReference>
<name>A0A830FN06_9EURY</name>
<dbReference type="FunFam" id="3.40.605.10:FF:000026">
    <property type="entry name" value="Aldehyde dehydrogenase, putative"/>
    <property type="match status" value="1"/>
</dbReference>
<dbReference type="Pfam" id="PF00171">
    <property type="entry name" value="Aldedh"/>
    <property type="match status" value="1"/>
</dbReference>
<dbReference type="EMBL" id="JAGGKO010000002">
    <property type="protein sequence ID" value="MBP1954694.1"/>
    <property type="molecule type" value="Genomic_DNA"/>
</dbReference>
<evidence type="ECO:0000256" key="4">
    <source>
        <dbReference type="PROSITE-ProRule" id="PRU10007"/>
    </source>
</evidence>
<comment type="subunit">
    <text evidence="2">Homotetramer.</text>
</comment>
<reference evidence="7" key="2">
    <citation type="submission" date="2020-09" db="EMBL/GenBank/DDBJ databases">
        <authorList>
            <person name="Sun Q."/>
            <person name="Ohkuma M."/>
        </authorList>
    </citation>
    <scope>NUCLEOTIDE SEQUENCE</scope>
    <source>
        <strain evidence="7">JCM 16108</strain>
    </source>
</reference>
<accession>A0A830FN06</accession>
<dbReference type="EC" id="1.2.1.3" evidence="8"/>
<evidence type="ECO:0000256" key="5">
    <source>
        <dbReference type="RuleBase" id="RU003345"/>
    </source>
</evidence>
<comment type="similarity">
    <text evidence="1 5">Belongs to the aldehyde dehydrogenase family.</text>
</comment>
<evidence type="ECO:0000256" key="2">
    <source>
        <dbReference type="ARBA" id="ARBA00011881"/>
    </source>
</evidence>
<dbReference type="InterPro" id="IPR016163">
    <property type="entry name" value="Ald_DH_C"/>
</dbReference>
<evidence type="ECO:0000256" key="1">
    <source>
        <dbReference type="ARBA" id="ARBA00009986"/>
    </source>
</evidence>
<dbReference type="Gene3D" id="3.40.605.10">
    <property type="entry name" value="Aldehyde Dehydrogenase, Chain A, domain 1"/>
    <property type="match status" value="1"/>
</dbReference>
<dbReference type="InterPro" id="IPR016162">
    <property type="entry name" value="Ald_DH_N"/>
</dbReference>
<feature type="active site" evidence="4">
    <location>
        <position position="253"/>
    </location>
</feature>
<dbReference type="SUPFAM" id="SSF53720">
    <property type="entry name" value="ALDH-like"/>
    <property type="match status" value="1"/>
</dbReference>
<evidence type="ECO:0000313" key="9">
    <source>
        <dbReference type="Proteomes" id="UP000614609"/>
    </source>
</evidence>